<dbReference type="Pfam" id="PF00711">
    <property type="entry name" value="Defensin_beta"/>
    <property type="match status" value="1"/>
</dbReference>
<evidence type="ECO:0000313" key="3">
    <source>
        <dbReference type="EMBL" id="AAZ75613.1"/>
    </source>
</evidence>
<organism evidence="3">
    <name type="scientific">Pogona barbata</name>
    <name type="common">Bearded dragon</name>
    <dbReference type="NCBI Taxonomy" id="52202"/>
    <lineage>
        <taxon>Eukaryota</taxon>
        <taxon>Metazoa</taxon>
        <taxon>Chordata</taxon>
        <taxon>Craniata</taxon>
        <taxon>Vertebrata</taxon>
        <taxon>Euteleostomi</taxon>
        <taxon>Lepidosauria</taxon>
        <taxon>Squamata</taxon>
        <taxon>Bifurcata</taxon>
        <taxon>Unidentata</taxon>
        <taxon>Episquamata</taxon>
        <taxon>Toxicofera</taxon>
        <taxon>Iguania</taxon>
        <taxon>Acrodonta</taxon>
        <taxon>Agamidae</taxon>
        <taxon>Amphibolurinae</taxon>
        <taxon>Pogona</taxon>
    </lineage>
</organism>
<reference evidence="3" key="1">
    <citation type="journal article" date="2006" name="Nature">
        <title>Early evolution of the venom system in lizards and snakes.</title>
        <authorList>
            <person name="Fry B.G."/>
            <person name="Vidal N."/>
            <person name="Norman J.A."/>
            <person name="Vonk F.J."/>
            <person name="Scheib H."/>
            <person name="Ramjan S.F.R."/>
            <person name="Kuruppu S."/>
            <person name="Fung K."/>
            <person name="Blair Hedges S."/>
            <person name="Richardson M.K."/>
            <person name="Hodgson W.C."/>
            <person name="Ignjatovic V."/>
            <person name="Summerhayes R."/>
            <person name="Kochva E."/>
        </authorList>
    </citation>
    <scope>NUCLEOTIDE SEQUENCE</scope>
    <source>
        <tissue evidence="3">Incipient maxillary venom glands</tissue>
    </source>
</reference>
<protein>
    <submittedName>
        <fullName evidence="3">CLP-POGU3</fullName>
    </submittedName>
</protein>
<feature type="domain" description="Beta-defensin-like" evidence="2">
    <location>
        <begin position="30"/>
        <end position="61"/>
    </location>
</feature>
<feature type="signal peptide" evidence="1">
    <location>
        <begin position="1"/>
        <end position="22"/>
    </location>
</feature>
<dbReference type="AlphaFoldDB" id="Q2XXN8"/>
<accession>Q2XXN8</accession>
<dbReference type="GO" id="GO:0006952">
    <property type="term" value="P:defense response"/>
    <property type="evidence" value="ECO:0007669"/>
    <property type="project" value="InterPro"/>
</dbReference>
<sequence>MKLLAILSAVLFFVLMAASVDAGPSSSSGCHAARGYCYFMDCPRGRRQIGNCGSLRRPCCK</sequence>
<evidence type="ECO:0000259" key="2">
    <source>
        <dbReference type="Pfam" id="PF00711"/>
    </source>
</evidence>
<feature type="chain" id="PRO_5004218351" evidence="1">
    <location>
        <begin position="23"/>
        <end position="61"/>
    </location>
</feature>
<dbReference type="GO" id="GO:0005576">
    <property type="term" value="C:extracellular region"/>
    <property type="evidence" value="ECO:0007669"/>
    <property type="project" value="InterPro"/>
</dbReference>
<proteinExistence type="evidence at transcript level"/>
<dbReference type="SUPFAM" id="SSF57392">
    <property type="entry name" value="Defensin-like"/>
    <property type="match status" value="1"/>
</dbReference>
<keyword evidence="1" id="KW-0732">Signal</keyword>
<dbReference type="InterPro" id="IPR001855">
    <property type="entry name" value="Defensin_beta-like"/>
</dbReference>
<name>Q2XXN8_POGBA</name>
<dbReference type="EMBL" id="DQ139907">
    <property type="protein sequence ID" value="AAZ75613.1"/>
    <property type="molecule type" value="mRNA"/>
</dbReference>
<evidence type="ECO:0000256" key="1">
    <source>
        <dbReference type="SAM" id="SignalP"/>
    </source>
</evidence>
<dbReference type="Gene3D" id="3.10.360.10">
    <property type="entry name" value="Antimicrobial Peptide, Beta-defensin 2, Chain A"/>
    <property type="match status" value="1"/>
</dbReference>